<dbReference type="RefSeq" id="WP_209602340.1">
    <property type="nucleotide sequence ID" value="NZ_JAGILA010000003.1"/>
</dbReference>
<dbReference type="EMBL" id="JAGILA010000003">
    <property type="protein sequence ID" value="MBP2236145.1"/>
    <property type="molecule type" value="Genomic_DNA"/>
</dbReference>
<evidence type="ECO:0000313" key="1">
    <source>
        <dbReference type="EMBL" id="MBP2236145.1"/>
    </source>
</evidence>
<evidence type="ECO:0000313" key="2">
    <source>
        <dbReference type="Proteomes" id="UP000730739"/>
    </source>
</evidence>
<name>A0ABS4R1K8_9HYPH</name>
<sequence>MKAKLPRGEFKPWLQTQCEVVETTANVYMRVARLYGDNEAMLDNVQATGLLILSKTKTPAVVRDTVEAIVAKGGYVTRERARATHPRP</sequence>
<gene>
    <name evidence="1" type="ORF">J2Z31_002659</name>
</gene>
<protein>
    <submittedName>
        <fullName evidence="1">Uncharacterized protein</fullName>
    </submittedName>
</protein>
<dbReference type="InterPro" id="IPR021451">
    <property type="entry name" value="DUF3102"/>
</dbReference>
<keyword evidence="2" id="KW-1185">Reference proteome</keyword>
<comment type="caution">
    <text evidence="1">The sequence shown here is derived from an EMBL/GenBank/DDBJ whole genome shotgun (WGS) entry which is preliminary data.</text>
</comment>
<dbReference type="Pfam" id="PF11300">
    <property type="entry name" value="DUF3102"/>
    <property type="match status" value="1"/>
</dbReference>
<proteinExistence type="predicted"/>
<reference evidence="1 2" key="1">
    <citation type="submission" date="2021-03" db="EMBL/GenBank/DDBJ databases">
        <title>Genomic Encyclopedia of Type Strains, Phase IV (KMG-IV): sequencing the most valuable type-strain genomes for metagenomic binning, comparative biology and taxonomic classification.</title>
        <authorList>
            <person name="Goeker M."/>
        </authorList>
    </citation>
    <scope>NUCLEOTIDE SEQUENCE [LARGE SCALE GENOMIC DNA]</scope>
    <source>
        <strain evidence="1 2">DSM 13372</strain>
    </source>
</reference>
<accession>A0ABS4R1K8</accession>
<dbReference type="Proteomes" id="UP000730739">
    <property type="component" value="Unassembled WGS sequence"/>
</dbReference>
<organism evidence="1 2">
    <name type="scientific">Sinorhizobium kostiense</name>
    <dbReference type="NCBI Taxonomy" id="76747"/>
    <lineage>
        <taxon>Bacteria</taxon>
        <taxon>Pseudomonadati</taxon>
        <taxon>Pseudomonadota</taxon>
        <taxon>Alphaproteobacteria</taxon>
        <taxon>Hyphomicrobiales</taxon>
        <taxon>Rhizobiaceae</taxon>
        <taxon>Sinorhizobium/Ensifer group</taxon>
        <taxon>Sinorhizobium</taxon>
    </lineage>
</organism>